<dbReference type="EMBL" id="JAVIJP010000001">
    <property type="protein sequence ID" value="KAL3656098.1"/>
    <property type="molecule type" value="Genomic_DNA"/>
</dbReference>
<feature type="region of interest" description="Disordered" evidence="1">
    <location>
        <begin position="73"/>
        <end position="116"/>
    </location>
</feature>
<keyword evidence="3" id="KW-1185">Reference proteome</keyword>
<evidence type="ECO:0000313" key="2">
    <source>
        <dbReference type="EMBL" id="KAL3656098.1"/>
    </source>
</evidence>
<protein>
    <submittedName>
        <fullName evidence="2">Uncharacterized protein</fullName>
    </submittedName>
</protein>
<proteinExistence type="predicted"/>
<dbReference type="Proteomes" id="UP001632038">
    <property type="component" value="Unassembled WGS sequence"/>
</dbReference>
<name>A0ABD3ENV0_9LAMI</name>
<feature type="compositionally biased region" description="Basic and acidic residues" evidence="1">
    <location>
        <begin position="107"/>
        <end position="116"/>
    </location>
</feature>
<reference evidence="3" key="1">
    <citation type="journal article" date="2024" name="IScience">
        <title>Strigolactones Initiate the Formation of Haustorium-like Structures in Castilleja.</title>
        <authorList>
            <person name="Buerger M."/>
            <person name="Peterson D."/>
            <person name="Chory J."/>
        </authorList>
    </citation>
    <scope>NUCLEOTIDE SEQUENCE [LARGE SCALE GENOMIC DNA]</scope>
</reference>
<accession>A0ABD3ENV0</accession>
<sequence length="116" mass="12615">MSPEEIVAYACDKNPNRLDMARLYNEISGIVTDNNPDSAEAYNNGLASSKLKRNLGVLDSCDQEINKLLSSVQPKKVQVGDMDTENPTGPNHEHVPGESLSNGTMDVEMKDADYSG</sequence>
<gene>
    <name evidence="2" type="ORF">CASFOL_000494</name>
</gene>
<evidence type="ECO:0000256" key="1">
    <source>
        <dbReference type="SAM" id="MobiDB-lite"/>
    </source>
</evidence>
<dbReference type="AlphaFoldDB" id="A0ABD3ENV0"/>
<evidence type="ECO:0000313" key="3">
    <source>
        <dbReference type="Proteomes" id="UP001632038"/>
    </source>
</evidence>
<comment type="caution">
    <text evidence="2">The sequence shown here is derived from an EMBL/GenBank/DDBJ whole genome shotgun (WGS) entry which is preliminary data.</text>
</comment>
<organism evidence="2 3">
    <name type="scientific">Castilleja foliolosa</name>
    <dbReference type="NCBI Taxonomy" id="1961234"/>
    <lineage>
        <taxon>Eukaryota</taxon>
        <taxon>Viridiplantae</taxon>
        <taxon>Streptophyta</taxon>
        <taxon>Embryophyta</taxon>
        <taxon>Tracheophyta</taxon>
        <taxon>Spermatophyta</taxon>
        <taxon>Magnoliopsida</taxon>
        <taxon>eudicotyledons</taxon>
        <taxon>Gunneridae</taxon>
        <taxon>Pentapetalae</taxon>
        <taxon>asterids</taxon>
        <taxon>lamiids</taxon>
        <taxon>Lamiales</taxon>
        <taxon>Orobanchaceae</taxon>
        <taxon>Pedicularideae</taxon>
        <taxon>Castillejinae</taxon>
        <taxon>Castilleja</taxon>
    </lineage>
</organism>